<dbReference type="InterPro" id="IPR003879">
    <property type="entry name" value="Butyrophylin_SPRY"/>
</dbReference>
<dbReference type="InterPro" id="IPR006574">
    <property type="entry name" value="PRY"/>
</dbReference>
<comment type="subcellular location">
    <subcellularLocation>
        <location evidence="2">Cytoplasm</location>
    </subcellularLocation>
</comment>
<keyword evidence="9" id="KW-0479">Metal-binding</keyword>
<comment type="pathway">
    <text evidence="3">Protein modification; protein sumoylation.</text>
</comment>
<evidence type="ECO:0000313" key="22">
    <source>
        <dbReference type="EMBL" id="KFO33862.1"/>
    </source>
</evidence>
<keyword evidence="10 17" id="KW-0863">Zinc-finger</keyword>
<dbReference type="PROSITE" id="PS50089">
    <property type="entry name" value="ZF_RING_2"/>
    <property type="match status" value="1"/>
</dbReference>
<comment type="pathway">
    <text evidence="4">Protein modification; protein ubiquitination.</text>
</comment>
<evidence type="ECO:0000256" key="5">
    <source>
        <dbReference type="ARBA" id="ARBA00012483"/>
    </source>
</evidence>
<dbReference type="Pfam" id="PF13765">
    <property type="entry name" value="PRY"/>
    <property type="match status" value="1"/>
</dbReference>
<feature type="domain" description="B box-type" evidence="20">
    <location>
        <begin position="615"/>
        <end position="656"/>
    </location>
</feature>
<evidence type="ECO:0000256" key="14">
    <source>
        <dbReference type="ARBA" id="ARBA00066102"/>
    </source>
</evidence>
<dbReference type="Pfam" id="PF15227">
    <property type="entry name" value="zf-C3HC4_4"/>
    <property type="match status" value="1"/>
</dbReference>
<keyword evidence="11" id="KW-0833">Ubl conjugation pathway</keyword>
<dbReference type="GO" id="GO:0045087">
    <property type="term" value="P:innate immune response"/>
    <property type="evidence" value="ECO:0007669"/>
    <property type="project" value="UniProtKB-KW"/>
</dbReference>
<dbReference type="Gene3D" id="3.30.160.60">
    <property type="entry name" value="Classic Zinc Finger"/>
    <property type="match status" value="3"/>
</dbReference>
<dbReference type="CDD" id="cd19761">
    <property type="entry name" value="Bbox2_TRIM5-like"/>
    <property type="match status" value="2"/>
</dbReference>
<keyword evidence="6" id="KW-0963">Cytoplasm</keyword>
<keyword evidence="18" id="KW-0175">Coiled coil</keyword>
<evidence type="ECO:0000256" key="15">
    <source>
        <dbReference type="ARBA" id="ARBA00073071"/>
    </source>
</evidence>
<dbReference type="SUPFAM" id="SSF57845">
    <property type="entry name" value="B-box zinc-binding domain"/>
    <property type="match status" value="2"/>
</dbReference>
<evidence type="ECO:0000256" key="17">
    <source>
        <dbReference type="PROSITE-ProRule" id="PRU00024"/>
    </source>
</evidence>
<keyword evidence="13" id="KW-0391">Immunity</keyword>
<dbReference type="SMART" id="SM00589">
    <property type="entry name" value="PRY"/>
    <property type="match status" value="1"/>
</dbReference>
<dbReference type="InterPro" id="IPR013083">
    <property type="entry name" value="Znf_RING/FYVE/PHD"/>
</dbReference>
<keyword evidence="12" id="KW-0862">Zinc</keyword>
<dbReference type="GO" id="GO:1903900">
    <property type="term" value="P:regulation of viral life cycle"/>
    <property type="evidence" value="ECO:0007669"/>
    <property type="project" value="UniProtKB-ARBA"/>
</dbReference>
<feature type="domain" description="RING-type" evidence="19">
    <location>
        <begin position="541"/>
        <end position="587"/>
    </location>
</feature>
<dbReference type="GO" id="GO:0008270">
    <property type="term" value="F:zinc ion binding"/>
    <property type="evidence" value="ECO:0007669"/>
    <property type="project" value="UniProtKB-KW"/>
</dbReference>
<dbReference type="Pfam" id="PF00622">
    <property type="entry name" value="SPRY"/>
    <property type="match status" value="2"/>
</dbReference>
<evidence type="ECO:0000256" key="18">
    <source>
        <dbReference type="SAM" id="Coils"/>
    </source>
</evidence>
<proteinExistence type="predicted"/>
<dbReference type="PRINTS" id="PR01407">
    <property type="entry name" value="BUTYPHLNCDUF"/>
</dbReference>
<dbReference type="FunFam" id="2.60.120.920:FF:000072">
    <property type="entry name" value="Tripartite motif containing 38"/>
    <property type="match status" value="1"/>
</dbReference>
<dbReference type="Gene3D" id="3.30.40.10">
    <property type="entry name" value="Zinc/RING finger domain, C3HC4 (zinc finger)"/>
    <property type="match status" value="1"/>
</dbReference>
<organism evidence="22 23">
    <name type="scientific">Fukomys damarensis</name>
    <name type="common">Damaraland mole rat</name>
    <name type="synonym">Cryptomys damarensis</name>
    <dbReference type="NCBI Taxonomy" id="885580"/>
    <lineage>
        <taxon>Eukaryota</taxon>
        <taxon>Metazoa</taxon>
        <taxon>Chordata</taxon>
        <taxon>Craniata</taxon>
        <taxon>Vertebrata</taxon>
        <taxon>Euteleostomi</taxon>
        <taxon>Mammalia</taxon>
        <taxon>Eutheria</taxon>
        <taxon>Euarchontoglires</taxon>
        <taxon>Glires</taxon>
        <taxon>Rodentia</taxon>
        <taxon>Hystricomorpha</taxon>
        <taxon>Bathyergidae</taxon>
        <taxon>Fukomys</taxon>
    </lineage>
</organism>
<dbReference type="InterPro" id="IPR050143">
    <property type="entry name" value="TRIM/RBCC"/>
</dbReference>
<evidence type="ECO:0000259" key="19">
    <source>
        <dbReference type="PROSITE" id="PS50089"/>
    </source>
</evidence>
<evidence type="ECO:0000256" key="16">
    <source>
        <dbReference type="ARBA" id="ARBA00076822"/>
    </source>
</evidence>
<dbReference type="Pfam" id="PF00643">
    <property type="entry name" value="zf-B_box"/>
    <property type="match status" value="2"/>
</dbReference>
<dbReference type="SUPFAM" id="SSF49899">
    <property type="entry name" value="Concanavalin A-like lectins/glucanases"/>
    <property type="match status" value="2"/>
</dbReference>
<keyword evidence="8" id="KW-0808">Transferase</keyword>
<evidence type="ECO:0000259" key="20">
    <source>
        <dbReference type="PROSITE" id="PS50119"/>
    </source>
</evidence>
<dbReference type="SUPFAM" id="SSF57850">
    <property type="entry name" value="RING/U-box"/>
    <property type="match status" value="1"/>
</dbReference>
<dbReference type="STRING" id="885580.ENSFDAP00000010946"/>
<dbReference type="Proteomes" id="UP000028990">
    <property type="component" value="Unassembled WGS sequence"/>
</dbReference>
<gene>
    <name evidence="22" type="ORF">H920_04856</name>
</gene>
<feature type="domain" description="B30.2/SPRY" evidence="21">
    <location>
        <begin position="801"/>
        <end position="992"/>
    </location>
</feature>
<evidence type="ECO:0000256" key="10">
    <source>
        <dbReference type="ARBA" id="ARBA00022771"/>
    </source>
</evidence>
<dbReference type="AlphaFoldDB" id="A0A091DRY9"/>
<evidence type="ECO:0000256" key="2">
    <source>
        <dbReference type="ARBA" id="ARBA00004496"/>
    </source>
</evidence>
<name>A0A091DRY9_FUKDA</name>
<dbReference type="SMART" id="SM00449">
    <property type="entry name" value="SPRY"/>
    <property type="match status" value="2"/>
</dbReference>
<evidence type="ECO:0000256" key="11">
    <source>
        <dbReference type="ARBA" id="ARBA00022786"/>
    </source>
</evidence>
<evidence type="ECO:0000259" key="21">
    <source>
        <dbReference type="PROSITE" id="PS50188"/>
    </source>
</evidence>
<keyword evidence="7" id="KW-0399">Innate immunity</keyword>
<evidence type="ECO:0000256" key="9">
    <source>
        <dbReference type="ARBA" id="ARBA00022723"/>
    </source>
</evidence>
<protein>
    <recommendedName>
        <fullName evidence="15">E3 ubiquitin-protein ligase TRIM38</fullName>
        <ecNumber evidence="5">2.3.2.27</ecNumber>
    </recommendedName>
    <alternativeName>
        <fullName evidence="16">Tripartite motif-containing protein 38</fullName>
    </alternativeName>
</protein>
<evidence type="ECO:0000313" key="23">
    <source>
        <dbReference type="Proteomes" id="UP000028990"/>
    </source>
</evidence>
<dbReference type="PROSITE" id="PS50119">
    <property type="entry name" value="ZF_BBOX"/>
    <property type="match status" value="2"/>
</dbReference>
<dbReference type="SMART" id="SM00184">
    <property type="entry name" value="RING"/>
    <property type="match status" value="1"/>
</dbReference>
<sequence length="992" mass="114033">MWTQYCRTCIMEVLFVERPKKQCCRLCQKRLSLDTIHENKQLKSLIELIQEMKKTEQELLCEAHRERLHLFCEEDDQLISGAVSRDHSTKGTPQCWWRMCARATRTNLEHTMPESIGQAEARGNLFGATSIGSTSRSSFAFEQPQLPEVAAPRGPAAEPDDEPSEHQLWTQLLPDVLGTVPLRVQPSQGEKMFPCPQCHAPFNKDSFRANRHLESITEVFEEMDHNLVCEAHGEQLQLFCEDDEQLICWRCERALQHQGHTTALVEDVCQGYKNTVEIHRQKIKSDFRNLHSFLHEEEEKSFLWRLEKEEEQMLAKLREVTTMLEQKSDELADRKVELEAKCRGSEQYLLRDVKGTLSRTCAVKLEMPEAFPLSIKTVCDVAKLYMDVKKMLRRHQGKHYFEVDVGEGSGWDVGVCMENVQRGLGMKKTPEFGFWAIQLCTENGYVALTSPLTALELRERPLLVGVVLDYEAGAVSFYNMTAGSHIFTFPKASFSATPRPFFQNPQHISEDPDYKIQYWSFSGKVMTSSSRIKMMKSMATCSICLNLMTEPVSINCGHSYCQMCMEEYLSQTPRSQGQRMFFCPLCRTSFHIDDLRSNKQLGNLIELIKEMEVTEDEPVCEAHGEQLQLFCEDDGQLICWRCERASEHQGHATELVEDVCQGYKEKLQNAVTKLSQFQEEYVNQKAFMEMQKIEWKDEIETRRQKIKSDFKNLRTFLHKEEKSYLWRLEKEEEQMLSRLRESEANLQQRSDELKNHILELEAKCHSSAQKVLEDVKGTLSRTCAVKLEAPEVFSLEVQTACDVAELYLDVKMMLRRHQVGVTLDPNTAHPHLFVSKDRRQVSRGCSQQNLEFSPRRFTAFPCVLGCEGFTSGKHYFEVDVGEGTAWDVGVCMENVQRGLGVKQEPEFGFWAIRLCTENGYVALTSPPTALELHEHPLVVGVVLDYEAGAVSFYNMTAGSHIFTFPKASFSDTLRPYFQVYQYSPLFLPSCSE</sequence>
<feature type="domain" description="B box-type" evidence="20">
    <location>
        <begin position="224"/>
        <end position="265"/>
    </location>
</feature>
<evidence type="ECO:0000256" key="3">
    <source>
        <dbReference type="ARBA" id="ARBA00004718"/>
    </source>
</evidence>
<evidence type="ECO:0000256" key="12">
    <source>
        <dbReference type="ARBA" id="ARBA00022833"/>
    </source>
</evidence>
<dbReference type="Gene3D" id="2.60.120.920">
    <property type="match status" value="2"/>
</dbReference>
<dbReference type="PROSITE" id="PS50188">
    <property type="entry name" value="B302_SPRY"/>
    <property type="match status" value="2"/>
</dbReference>
<reference evidence="22 23" key="1">
    <citation type="submission" date="2013-11" db="EMBL/GenBank/DDBJ databases">
        <title>The Damaraland mole rat (Fukomys damarensis) genome and evolution of African mole rats.</title>
        <authorList>
            <person name="Gladyshev V.N."/>
            <person name="Fang X."/>
        </authorList>
    </citation>
    <scope>NUCLEOTIDE SEQUENCE [LARGE SCALE GENOMIC DNA]</scope>
    <source>
        <tissue evidence="22">Liver</tissue>
    </source>
</reference>
<dbReference type="InterPro" id="IPR017907">
    <property type="entry name" value="Znf_RING_CS"/>
</dbReference>
<evidence type="ECO:0000256" key="4">
    <source>
        <dbReference type="ARBA" id="ARBA00004906"/>
    </source>
</evidence>
<dbReference type="InterPro" id="IPR035790">
    <property type="entry name" value="SPRY/PRY_TRIM38"/>
</dbReference>
<comment type="subunit">
    <text evidence="14">Interacts (via B30.2/SPRY domain) with TAB2 and TAB3.</text>
</comment>
<dbReference type="InterPro" id="IPR003877">
    <property type="entry name" value="SPRY_dom"/>
</dbReference>
<feature type="domain" description="B30.2/SPRY" evidence="21">
    <location>
        <begin position="316"/>
        <end position="523"/>
    </location>
</feature>
<evidence type="ECO:0000256" key="7">
    <source>
        <dbReference type="ARBA" id="ARBA00022588"/>
    </source>
</evidence>
<evidence type="ECO:0000256" key="8">
    <source>
        <dbReference type="ARBA" id="ARBA00022679"/>
    </source>
</evidence>
<dbReference type="SMART" id="SM00336">
    <property type="entry name" value="BBOX"/>
    <property type="match status" value="3"/>
</dbReference>
<accession>A0A091DRY9</accession>
<keyword evidence="23" id="KW-1185">Reference proteome</keyword>
<dbReference type="GO" id="GO:0010468">
    <property type="term" value="P:regulation of gene expression"/>
    <property type="evidence" value="ECO:0007669"/>
    <property type="project" value="UniProtKB-ARBA"/>
</dbReference>
<dbReference type="InterPro" id="IPR001870">
    <property type="entry name" value="B30.2/SPRY"/>
</dbReference>
<dbReference type="GO" id="GO:0048524">
    <property type="term" value="P:positive regulation of viral process"/>
    <property type="evidence" value="ECO:0007669"/>
    <property type="project" value="UniProtKB-ARBA"/>
</dbReference>
<dbReference type="InterPro" id="IPR043136">
    <property type="entry name" value="B30.2/SPRY_sf"/>
</dbReference>
<dbReference type="GO" id="GO:0005737">
    <property type="term" value="C:cytoplasm"/>
    <property type="evidence" value="ECO:0007669"/>
    <property type="project" value="UniProtKB-SubCell"/>
</dbReference>
<evidence type="ECO:0000256" key="13">
    <source>
        <dbReference type="ARBA" id="ARBA00022859"/>
    </source>
</evidence>
<dbReference type="CDD" id="cd15815">
    <property type="entry name" value="SPRY_PRY_TRIM38"/>
    <property type="match status" value="1"/>
</dbReference>
<evidence type="ECO:0000256" key="6">
    <source>
        <dbReference type="ARBA" id="ARBA00022490"/>
    </source>
</evidence>
<dbReference type="GO" id="GO:0061630">
    <property type="term" value="F:ubiquitin protein ligase activity"/>
    <property type="evidence" value="ECO:0007669"/>
    <property type="project" value="UniProtKB-EC"/>
</dbReference>
<dbReference type="PANTHER" id="PTHR24103">
    <property type="entry name" value="E3 UBIQUITIN-PROTEIN LIGASE TRIM"/>
    <property type="match status" value="1"/>
</dbReference>
<evidence type="ECO:0000256" key="1">
    <source>
        <dbReference type="ARBA" id="ARBA00000900"/>
    </source>
</evidence>
<dbReference type="InterPro" id="IPR000315">
    <property type="entry name" value="Znf_B-box"/>
</dbReference>
<dbReference type="InterPro" id="IPR001841">
    <property type="entry name" value="Znf_RING"/>
</dbReference>
<dbReference type="EC" id="2.3.2.27" evidence="5"/>
<comment type="catalytic activity">
    <reaction evidence="1">
        <text>S-ubiquitinyl-[E2 ubiquitin-conjugating enzyme]-L-cysteine + [acceptor protein]-L-lysine = [E2 ubiquitin-conjugating enzyme]-L-cysteine + N(6)-ubiquitinyl-[acceptor protein]-L-lysine.</text>
        <dbReference type="EC" id="2.3.2.27"/>
    </reaction>
</comment>
<dbReference type="PROSITE" id="PS00518">
    <property type="entry name" value="ZF_RING_1"/>
    <property type="match status" value="1"/>
</dbReference>
<dbReference type="eggNOG" id="KOG2177">
    <property type="taxonomic scope" value="Eukaryota"/>
</dbReference>
<dbReference type="EMBL" id="KN122054">
    <property type="protein sequence ID" value="KFO33862.1"/>
    <property type="molecule type" value="Genomic_DNA"/>
</dbReference>
<dbReference type="InterPro" id="IPR013320">
    <property type="entry name" value="ConA-like_dom_sf"/>
</dbReference>
<feature type="coiled-coil region" evidence="18">
    <location>
        <begin position="725"/>
        <end position="763"/>
    </location>
</feature>